<dbReference type="EMBL" id="JABAYA010000094">
    <property type="protein sequence ID" value="KAF7725581.1"/>
    <property type="molecule type" value="Genomic_DNA"/>
</dbReference>
<sequence length="141" mass="15755">MLVTTAADLSEDIRRKRRRVEDQKEGDQLIMISPPTNPSMMLATDFNNAAVYKNQIIRIQLSSVLANFKAVVLFFYGCDFTAMARADLSLIDANYQRFEALGTLPLAMSTDTEVVHQAFATRGSPDGLEQPPNFPLRKENA</sequence>
<dbReference type="InterPro" id="IPR000866">
    <property type="entry name" value="AhpC/TSA"/>
</dbReference>
<evidence type="ECO:0000256" key="1">
    <source>
        <dbReference type="SAM" id="MobiDB-lite"/>
    </source>
</evidence>
<dbReference type="Proteomes" id="UP000605846">
    <property type="component" value="Unassembled WGS sequence"/>
</dbReference>
<dbReference type="SUPFAM" id="SSF52833">
    <property type="entry name" value="Thioredoxin-like"/>
    <property type="match status" value="1"/>
</dbReference>
<dbReference type="GO" id="GO:0016209">
    <property type="term" value="F:antioxidant activity"/>
    <property type="evidence" value="ECO:0007669"/>
    <property type="project" value="InterPro"/>
</dbReference>
<gene>
    <name evidence="3" type="ORF">EC973_009536</name>
</gene>
<protein>
    <recommendedName>
        <fullName evidence="2">Alkyl hydroperoxide reductase subunit C/ Thiol specific antioxidant domain-containing protein</fullName>
    </recommendedName>
</protein>
<organism evidence="3 4">
    <name type="scientific">Apophysomyces ossiformis</name>
    <dbReference type="NCBI Taxonomy" id="679940"/>
    <lineage>
        <taxon>Eukaryota</taxon>
        <taxon>Fungi</taxon>
        <taxon>Fungi incertae sedis</taxon>
        <taxon>Mucoromycota</taxon>
        <taxon>Mucoromycotina</taxon>
        <taxon>Mucoromycetes</taxon>
        <taxon>Mucorales</taxon>
        <taxon>Mucorineae</taxon>
        <taxon>Mucoraceae</taxon>
        <taxon>Apophysomyces</taxon>
    </lineage>
</organism>
<dbReference type="GO" id="GO:0016491">
    <property type="term" value="F:oxidoreductase activity"/>
    <property type="evidence" value="ECO:0007669"/>
    <property type="project" value="InterPro"/>
</dbReference>
<dbReference type="Gene3D" id="3.40.30.10">
    <property type="entry name" value="Glutaredoxin"/>
    <property type="match status" value="1"/>
</dbReference>
<feature type="domain" description="Alkyl hydroperoxide reductase subunit C/ Thiol specific antioxidant" evidence="2">
    <location>
        <begin position="45"/>
        <end position="122"/>
    </location>
</feature>
<feature type="region of interest" description="Disordered" evidence="1">
    <location>
        <begin position="122"/>
        <end position="141"/>
    </location>
</feature>
<evidence type="ECO:0000259" key="2">
    <source>
        <dbReference type="Pfam" id="PF00578"/>
    </source>
</evidence>
<dbReference type="OrthoDB" id="2259904at2759"/>
<reference evidence="3" key="1">
    <citation type="submission" date="2020-01" db="EMBL/GenBank/DDBJ databases">
        <title>Genome Sequencing of Three Apophysomyces-Like Fungal Strains Confirms a Novel Fungal Genus in the Mucoromycota with divergent Burkholderia-like Endosymbiotic Bacteria.</title>
        <authorList>
            <person name="Stajich J.E."/>
            <person name="Macias A.M."/>
            <person name="Carter-House D."/>
            <person name="Lovett B."/>
            <person name="Kasson L.R."/>
            <person name="Berry K."/>
            <person name="Grigoriev I."/>
            <person name="Chang Y."/>
            <person name="Spatafora J."/>
            <person name="Kasson M.T."/>
        </authorList>
    </citation>
    <scope>NUCLEOTIDE SEQUENCE</scope>
    <source>
        <strain evidence="3">NRRL A-21654</strain>
    </source>
</reference>
<accession>A0A8H7ESX5</accession>
<dbReference type="AlphaFoldDB" id="A0A8H7ESX5"/>
<comment type="caution">
    <text evidence="3">The sequence shown here is derived from an EMBL/GenBank/DDBJ whole genome shotgun (WGS) entry which is preliminary data.</text>
</comment>
<keyword evidence="4" id="KW-1185">Reference proteome</keyword>
<dbReference type="InterPro" id="IPR036249">
    <property type="entry name" value="Thioredoxin-like_sf"/>
</dbReference>
<evidence type="ECO:0000313" key="4">
    <source>
        <dbReference type="Proteomes" id="UP000605846"/>
    </source>
</evidence>
<proteinExistence type="predicted"/>
<dbReference type="Pfam" id="PF00578">
    <property type="entry name" value="AhpC-TSA"/>
    <property type="match status" value="1"/>
</dbReference>
<name>A0A8H7ESX5_9FUNG</name>
<evidence type="ECO:0000313" key="3">
    <source>
        <dbReference type="EMBL" id="KAF7725581.1"/>
    </source>
</evidence>